<dbReference type="GO" id="GO:0016272">
    <property type="term" value="C:prefoldin complex"/>
    <property type="evidence" value="ECO:0007669"/>
    <property type="project" value="InterPro"/>
</dbReference>
<dbReference type="OrthoDB" id="10267474at2759"/>
<dbReference type="Gene3D" id="1.10.287.370">
    <property type="match status" value="1"/>
</dbReference>
<name>A0A6A6U775_9PEZI</name>
<evidence type="ECO:0000313" key="4">
    <source>
        <dbReference type="Proteomes" id="UP000799302"/>
    </source>
</evidence>
<dbReference type="InterPro" id="IPR009053">
    <property type="entry name" value="Prefoldin"/>
</dbReference>
<dbReference type="GO" id="GO:0051082">
    <property type="term" value="F:unfolded protein binding"/>
    <property type="evidence" value="ECO:0007669"/>
    <property type="project" value="InterPro"/>
</dbReference>
<proteinExistence type="inferred from homology"/>
<dbReference type="GO" id="GO:0005737">
    <property type="term" value="C:cytoplasm"/>
    <property type="evidence" value="ECO:0007669"/>
    <property type="project" value="TreeGrafter"/>
</dbReference>
<dbReference type="InterPro" id="IPR011599">
    <property type="entry name" value="PFD_alpha_archaea"/>
</dbReference>
<dbReference type="EMBL" id="MU004237">
    <property type="protein sequence ID" value="KAF2667496.1"/>
    <property type="molecule type" value="Genomic_DNA"/>
</dbReference>
<dbReference type="PANTHER" id="PTHR12674">
    <property type="entry name" value="PREFOLDIN SUBUNIT 5"/>
    <property type="match status" value="1"/>
</dbReference>
<dbReference type="AlphaFoldDB" id="A0A6A6U775"/>
<accession>A0A6A6U775</accession>
<dbReference type="GO" id="GO:0006457">
    <property type="term" value="P:protein folding"/>
    <property type="evidence" value="ECO:0007669"/>
    <property type="project" value="InterPro"/>
</dbReference>
<keyword evidence="2" id="KW-0143">Chaperone</keyword>
<organism evidence="3 4">
    <name type="scientific">Microthyrium microscopicum</name>
    <dbReference type="NCBI Taxonomy" id="703497"/>
    <lineage>
        <taxon>Eukaryota</taxon>
        <taxon>Fungi</taxon>
        <taxon>Dikarya</taxon>
        <taxon>Ascomycota</taxon>
        <taxon>Pezizomycotina</taxon>
        <taxon>Dothideomycetes</taxon>
        <taxon>Dothideomycetes incertae sedis</taxon>
        <taxon>Microthyriales</taxon>
        <taxon>Microthyriaceae</taxon>
        <taxon>Microthyrium</taxon>
    </lineage>
</organism>
<comment type="similarity">
    <text evidence="1">Belongs to the prefoldin subunit alpha family.</text>
</comment>
<dbReference type="Pfam" id="PF02996">
    <property type="entry name" value="Prefoldin"/>
    <property type="match status" value="1"/>
</dbReference>
<dbReference type="CDD" id="cd23157">
    <property type="entry name" value="Prefoldin_5"/>
    <property type="match status" value="1"/>
</dbReference>
<dbReference type="SUPFAM" id="SSF46579">
    <property type="entry name" value="Prefoldin"/>
    <property type="match status" value="1"/>
</dbReference>
<evidence type="ECO:0000313" key="3">
    <source>
        <dbReference type="EMBL" id="KAF2667496.1"/>
    </source>
</evidence>
<dbReference type="GO" id="GO:1990115">
    <property type="term" value="P:RNA polymerase III assembly"/>
    <property type="evidence" value="ECO:0007669"/>
    <property type="project" value="TreeGrafter"/>
</dbReference>
<dbReference type="Proteomes" id="UP000799302">
    <property type="component" value="Unassembled WGS sequence"/>
</dbReference>
<sequence>MASSAAAGGQQVRLNDLPAQTLSQLKKQLDEEVSHLTNSFQSLRSAQAKFNECLKSLSAALVPEATSRTILVPLTASLYVPGRLADTDKVLVDVGTGFYVEKDRTKAKVFYEGKIKELGTNLDDLEKIVGGKSDNLRMVEEVLRQKLLAQGGAEGSAAGAQA</sequence>
<evidence type="ECO:0000256" key="2">
    <source>
        <dbReference type="ARBA" id="ARBA00023186"/>
    </source>
</evidence>
<dbReference type="NCBIfam" id="TIGR00293">
    <property type="entry name" value="prefoldin subunit alpha"/>
    <property type="match status" value="1"/>
</dbReference>
<evidence type="ECO:0000256" key="1">
    <source>
        <dbReference type="ARBA" id="ARBA00010048"/>
    </source>
</evidence>
<dbReference type="GO" id="GO:1990113">
    <property type="term" value="P:RNA polymerase I assembly"/>
    <property type="evidence" value="ECO:0007669"/>
    <property type="project" value="TreeGrafter"/>
</dbReference>
<keyword evidence="4" id="KW-1185">Reference proteome</keyword>
<dbReference type="InterPro" id="IPR004127">
    <property type="entry name" value="Prefoldin_subunit_alpha"/>
</dbReference>
<protein>
    <submittedName>
        <fullName evidence="3">Prefoldin alpha subunit</fullName>
    </submittedName>
</protein>
<gene>
    <name evidence="3" type="ORF">BT63DRAFT_456792</name>
</gene>
<reference evidence="3" key="1">
    <citation type="journal article" date="2020" name="Stud. Mycol.">
        <title>101 Dothideomycetes genomes: a test case for predicting lifestyles and emergence of pathogens.</title>
        <authorList>
            <person name="Haridas S."/>
            <person name="Albert R."/>
            <person name="Binder M."/>
            <person name="Bloem J."/>
            <person name="Labutti K."/>
            <person name="Salamov A."/>
            <person name="Andreopoulos B."/>
            <person name="Baker S."/>
            <person name="Barry K."/>
            <person name="Bills G."/>
            <person name="Bluhm B."/>
            <person name="Cannon C."/>
            <person name="Castanera R."/>
            <person name="Culley D."/>
            <person name="Daum C."/>
            <person name="Ezra D."/>
            <person name="Gonzalez J."/>
            <person name="Henrissat B."/>
            <person name="Kuo A."/>
            <person name="Liang C."/>
            <person name="Lipzen A."/>
            <person name="Lutzoni F."/>
            <person name="Magnuson J."/>
            <person name="Mondo S."/>
            <person name="Nolan M."/>
            <person name="Ohm R."/>
            <person name="Pangilinan J."/>
            <person name="Park H.-J."/>
            <person name="Ramirez L."/>
            <person name="Alfaro M."/>
            <person name="Sun H."/>
            <person name="Tritt A."/>
            <person name="Yoshinaga Y."/>
            <person name="Zwiers L.-H."/>
            <person name="Turgeon B."/>
            <person name="Goodwin S."/>
            <person name="Spatafora J."/>
            <person name="Crous P."/>
            <person name="Grigoriev I."/>
        </authorList>
    </citation>
    <scope>NUCLEOTIDE SEQUENCE</scope>
    <source>
        <strain evidence="3">CBS 115976</strain>
    </source>
</reference>
<dbReference type="PANTHER" id="PTHR12674:SF2">
    <property type="entry name" value="PREFOLDIN SUBUNIT 5"/>
    <property type="match status" value="1"/>
</dbReference>
<dbReference type="FunFam" id="1.10.287.370:FF:000004">
    <property type="entry name" value="Probable prefoldin subunit 5"/>
    <property type="match status" value="1"/>
</dbReference>
<dbReference type="GO" id="GO:1990114">
    <property type="term" value="P:RNA polymerase II core complex assembly"/>
    <property type="evidence" value="ECO:0007669"/>
    <property type="project" value="TreeGrafter"/>
</dbReference>